<evidence type="ECO:0000313" key="4">
    <source>
        <dbReference type="EMBL" id="KAF6004221.1"/>
    </source>
</evidence>
<dbReference type="AlphaFoldDB" id="A0A7J7IPG8"/>
<evidence type="ECO:0000313" key="5">
    <source>
        <dbReference type="Proteomes" id="UP000530660"/>
    </source>
</evidence>
<dbReference type="PANTHER" id="PTHR35509">
    <property type="entry name" value="DOMAIN PROTEIN, PUTATIVE (DUF1995)-RELATED"/>
    <property type="match status" value="1"/>
</dbReference>
<keyword evidence="2" id="KW-0472">Membrane</keyword>
<dbReference type="Proteomes" id="UP000530660">
    <property type="component" value="Unassembled WGS sequence"/>
</dbReference>
<feature type="transmembrane region" description="Helical" evidence="2">
    <location>
        <begin position="425"/>
        <end position="443"/>
    </location>
</feature>
<dbReference type="Pfam" id="PF09353">
    <property type="entry name" value="DUF1995"/>
    <property type="match status" value="1"/>
</dbReference>
<evidence type="ECO:0000256" key="1">
    <source>
        <dbReference type="SAM" id="MobiDB-lite"/>
    </source>
</evidence>
<comment type="caution">
    <text evidence="4">The sequence shown here is derived from an EMBL/GenBank/DDBJ whole genome shotgun (WGS) entry which is preliminary data.</text>
</comment>
<dbReference type="InterPro" id="IPR053021">
    <property type="entry name" value="Chloroplast_ADK"/>
</dbReference>
<reference evidence="4 5" key="1">
    <citation type="journal article" date="2020" name="J. Phycol.">
        <title>Comparative genome analysis reveals Cyanidiococcus gen. nov., a new extremophilic red algal genus sister to Cyanidioschyzon (Cyanidioschyzonaceae, Rhodophyta).</title>
        <authorList>
            <person name="Liu S.-L."/>
            <person name="Chiang Y.-R."/>
            <person name="Yoon H.S."/>
            <person name="Fu H.-Y."/>
        </authorList>
    </citation>
    <scope>NUCLEOTIDE SEQUENCE [LARGE SCALE GENOMIC DNA]</scope>
    <source>
        <strain evidence="4 5">THAL066</strain>
    </source>
</reference>
<feature type="domain" description="DUF1995" evidence="3">
    <location>
        <begin position="108"/>
        <end position="359"/>
    </location>
</feature>
<organism evidence="4 5">
    <name type="scientific">Cyanidiococcus yangmingshanensis</name>
    <dbReference type="NCBI Taxonomy" id="2690220"/>
    <lineage>
        <taxon>Eukaryota</taxon>
        <taxon>Rhodophyta</taxon>
        <taxon>Bangiophyceae</taxon>
        <taxon>Cyanidiales</taxon>
        <taxon>Cyanidiaceae</taxon>
        <taxon>Cyanidiococcus</taxon>
    </lineage>
</organism>
<evidence type="ECO:0000259" key="3">
    <source>
        <dbReference type="Pfam" id="PF09353"/>
    </source>
</evidence>
<protein>
    <recommendedName>
        <fullName evidence="3">DUF1995 domain-containing protein</fullName>
    </recommendedName>
</protein>
<proteinExistence type="predicted"/>
<keyword evidence="2" id="KW-1133">Transmembrane helix</keyword>
<gene>
    <name evidence="4" type="ORF">F1559_003956</name>
</gene>
<keyword evidence="5" id="KW-1185">Reference proteome</keyword>
<feature type="region of interest" description="Disordered" evidence="1">
    <location>
        <begin position="51"/>
        <end position="76"/>
    </location>
</feature>
<keyword evidence="2" id="KW-0812">Transmembrane</keyword>
<dbReference type="EMBL" id="VWRR01000004">
    <property type="protein sequence ID" value="KAF6004221.1"/>
    <property type="molecule type" value="Genomic_DNA"/>
</dbReference>
<sequence length="456" mass="51367">MWVLGLPSLGTDSLHLTSEYQEGANFSAIYLRKPSRTAHFDLSAKRHYASGASSRSHGRRGFTLKPTEDSDPCKTFSSKWRRGRIPDFSALQSLQSSVSAGEASARPPVDLAETLEQMNSSIKLAINKGLRRLRCVAALPGINQQLESTVPYSEALLLSLSYGLARKLAARDDFAWEDPSVEVRLIFSSAGKANLARRYFDELESGEESFEDYPKIQCFGQESPDAVWSVEELAMNPGSNWIRIIVLVEPRNLRGDSALLRIEEMVRFQEDMLDQFRARCATSAADIVWVLLNPYLEDQADNVAISIREIDRRRKFLYSFRISFFLEPVVQILRPDLVAIEHGVLMCCEDGDWKVFACQPTRLHPATWHRAMQERSNIAYSLAGIVDRHSQEDRPPGETEVMSLIRKAQNATQRTKVYTSDSEEYIYVGALLAVLFLGLLLVVENKQGILDLIRGS</sequence>
<name>A0A7J7IPG8_9RHOD</name>
<accession>A0A7J7IPG8</accession>
<dbReference type="PANTHER" id="PTHR35509:SF1">
    <property type="entry name" value="DOMAIN PROTEIN, PUTATIVE (DUF1995)-RELATED"/>
    <property type="match status" value="1"/>
</dbReference>
<dbReference type="InterPro" id="IPR018962">
    <property type="entry name" value="DUF1995"/>
</dbReference>
<evidence type="ECO:0000256" key="2">
    <source>
        <dbReference type="SAM" id="Phobius"/>
    </source>
</evidence>
<dbReference type="OrthoDB" id="439792at2759"/>